<dbReference type="SUPFAM" id="SSF50998">
    <property type="entry name" value="Quinoprotein alcohol dehydrogenase-like"/>
    <property type="match status" value="1"/>
</dbReference>
<keyword evidence="1" id="KW-0344">Guanine-nucleotide releasing factor</keyword>
<dbReference type="PANTHER" id="PTHR12877">
    <property type="entry name" value="RHO GUANINE NUCLEOTIDE EXCHANGE FACTOR"/>
    <property type="match status" value="1"/>
</dbReference>
<dbReference type="PANTHER" id="PTHR12877:SF15">
    <property type="entry name" value="RHO GUANINE NUCLEOTIDE EXCHANGE FACTOR 17"/>
    <property type="match status" value="1"/>
</dbReference>
<feature type="domain" description="DH" evidence="3">
    <location>
        <begin position="569"/>
        <end position="750"/>
    </location>
</feature>
<feature type="region of interest" description="Disordered" evidence="2">
    <location>
        <begin position="1223"/>
        <end position="1276"/>
    </location>
</feature>
<reference evidence="4" key="1">
    <citation type="submission" date="2019-05" db="EMBL/GenBank/DDBJ databases">
        <title>Annotation for the trematode Paragonimus heterotremus.</title>
        <authorList>
            <person name="Choi Y.-J."/>
        </authorList>
    </citation>
    <scope>NUCLEOTIDE SEQUENCE</scope>
    <source>
        <strain evidence="4">LC</strain>
    </source>
</reference>
<feature type="region of interest" description="Disordered" evidence="2">
    <location>
        <begin position="1551"/>
        <end position="1600"/>
    </location>
</feature>
<organism evidence="4 5">
    <name type="scientific">Paragonimus heterotremus</name>
    <dbReference type="NCBI Taxonomy" id="100268"/>
    <lineage>
        <taxon>Eukaryota</taxon>
        <taxon>Metazoa</taxon>
        <taxon>Spiralia</taxon>
        <taxon>Lophotrochozoa</taxon>
        <taxon>Platyhelminthes</taxon>
        <taxon>Trematoda</taxon>
        <taxon>Digenea</taxon>
        <taxon>Plagiorchiida</taxon>
        <taxon>Troglotremata</taxon>
        <taxon>Troglotrematidae</taxon>
        <taxon>Paragonimus</taxon>
    </lineage>
</organism>
<feature type="compositionally biased region" description="Low complexity" evidence="2">
    <location>
        <begin position="377"/>
        <end position="390"/>
    </location>
</feature>
<sequence>MTDIKPMTSDVNRNWAGGGGGGSSEVESNEPVLPSEHVAGLAVQATDTLKTEKVDPEKLPLKPTESDVCSCVSVEQETTTDEMGIATPETSPNVAINLIMVHSDTPNNEPTSSSEGKPETQSRERVFQIILEDESSESKNLNSDEQIYYLPLALGTSTIRAGDSTKDFASLTGLSADSSSDTFMRDVGRSLSQTGDYETPAEAGRIKAQSLSDKEAENETTAVSISSGFLTPKSTLLTDSLIKSGAVPDSITQKFNEIAKLNKNSLKSRRTVRTSTTRIKPITTSASSLCELADNEKIALVKMSTSQETKEQTSSLTTRTNMPMSKEGFHAFFTNQSNTPSDQKRPYHARFHSDETTPMTDYSIHSPKSADSRQSDDSQTTESSSSTTHSIRQPVTYVRSVTAERLPVFIRSTSGSSCVGGGTGVLRSKSAASTLPHNLSRVSTADTALSEPKELTRSACTPRSLPESSLNSQHNSGVQTASTDGSTNSLPSLSTAGATSSVMDSLDVTVDQRKILPTGSDPSLTLEITQSDHFSTESSLVDLKANSGQPSAVATQDRMTNDTYIKLLKRRHIMKELIQVEKEYVNSLATLVNIYMVPLKQEKILDDQQVDTIFYKVNELFNLHMSFLNTLQMWELTNTVGDKLLDMFSREAVASCYCSFVENFPNSEKTLETCWNTKSSFQKFCEQKLRILRSKLPLKALLVQPIQRIPRYELLVKRLIEYTPKEYSDNALLNEAKVAIHRLAVRVNAIQADGQDESMVDGVKLLERLLSPATLTPNRIYIRHDTVSLEDRKDPVCVFMFTDQIVFTVAKRRGSQVLKKPLLLRLQSPKGVDTIENIKYKIFHRLGIEAIEFEQCTENEGDRLVQHRELRDKKDLALLAEIDNISSKLDYRHHDLDMIVRQLYQSVQQELEGLRTARNTLTSIPKNLSVFTATTKEGIERYELMFPTSEKRQDWERTVIELKRQLSSVKRTSKFNEVLEIPRTLPGIQLSCAAVVEVAQLTKTTPRDVWICAADGYTGYLCLLTLHPKPMIALNIPLAGCNSRITCICAVPGCPNPTSRRVSGGHGIGNNYPRLITDNVRSNRQRLLKSKSEEPESITVEDSDAVDINKNVFPLKKLASEAMTRSFVDVNSLSTESIHTTKPQLGHTKDKTDPLTLSSSMPVDVKKGIKDDGDILQETEKKSSKEELGISPTNVHAFDAGLPTFGIDQETTQFLAELISDEPENPASENTDSSDASETEHDLQEECTTNQITSATSKSNTSLGDQTSDQSEQMRSVKSFRLMDPFRSTMWLGTEEGSIFIFYATDNIKTNRRRQRITLSSAINSILHLDVRIFIACINGDFLVYDRNSDGLWDVDAPRLLNIQPDSEDPVVVRRMLAVAGNVWCAAHRFIYVLNSVTLKVELSFPINGNPADPRGIQLMVYGKQTVWLATENSPRVSLYHATTGEFLMEIDLKPVVLQSLKHCDEIIKRHKEACLRVTCLTVCKDLLWVGTSAGIIVTVAIPRVSITSTQSNMESPRFEVLRQGHIGHVRFLVSLESVSETEKAKKNELSNFSLSSNPEMEKTLQEQTGKPAEKFRLSERDEGDLNYQQPSNLGVDVDRKSQTKQVTFLSYSPITGQPNCRDQTEPDVDNTSTSISAEQHLSQPITSKINSLNPTPPSQQQCQQQHRQYLLGVRRASVNPCTTIATQMKVISGGDGYEEFITCDSLPSENEQTVNPALGNNDSLNHVLIWDVH</sequence>
<feature type="region of interest" description="Disordered" evidence="2">
    <location>
        <begin position="103"/>
        <end position="122"/>
    </location>
</feature>
<feature type="compositionally biased region" description="Polar residues" evidence="2">
    <location>
        <begin position="437"/>
        <end position="447"/>
    </location>
</feature>
<dbReference type="Gene3D" id="2.130.10.10">
    <property type="entry name" value="YVTN repeat-like/Quinoprotein amine dehydrogenase"/>
    <property type="match status" value="1"/>
</dbReference>
<protein>
    <submittedName>
        <fullName evidence="4">Rho guanine nucleotide exchange factor 17</fullName>
    </submittedName>
</protein>
<dbReference type="InterPro" id="IPR039919">
    <property type="entry name" value="ARHGEF10/ARHGEF17"/>
</dbReference>
<dbReference type="SUPFAM" id="SSF48065">
    <property type="entry name" value="DBL homology domain (DH-domain)"/>
    <property type="match status" value="1"/>
</dbReference>
<dbReference type="CDD" id="cd00160">
    <property type="entry name" value="RhoGEF"/>
    <property type="match status" value="1"/>
</dbReference>
<evidence type="ECO:0000313" key="4">
    <source>
        <dbReference type="EMBL" id="KAF5405252.1"/>
    </source>
</evidence>
<feature type="compositionally biased region" description="Polar residues" evidence="2">
    <location>
        <begin position="458"/>
        <end position="498"/>
    </location>
</feature>
<dbReference type="Pfam" id="PF19056">
    <property type="entry name" value="WD40_2"/>
    <property type="match status" value="1"/>
</dbReference>
<feature type="region of interest" description="Disordered" evidence="2">
    <location>
        <begin position="437"/>
        <end position="498"/>
    </location>
</feature>
<evidence type="ECO:0000313" key="5">
    <source>
        <dbReference type="Proteomes" id="UP000748531"/>
    </source>
</evidence>
<dbReference type="Gene3D" id="1.20.900.10">
    <property type="entry name" value="Dbl homology (DH) domain"/>
    <property type="match status" value="1"/>
</dbReference>
<dbReference type="EMBL" id="LUCH01000397">
    <property type="protein sequence ID" value="KAF5405252.1"/>
    <property type="molecule type" value="Genomic_DNA"/>
</dbReference>
<dbReference type="InterPro" id="IPR015943">
    <property type="entry name" value="WD40/YVTN_repeat-like_dom_sf"/>
</dbReference>
<dbReference type="Pfam" id="PF00621">
    <property type="entry name" value="RhoGEF"/>
    <property type="match status" value="1"/>
</dbReference>
<comment type="caution">
    <text evidence="4">The sequence shown here is derived from an EMBL/GenBank/DDBJ whole genome shotgun (WGS) entry which is preliminary data.</text>
</comment>
<dbReference type="SMART" id="SM00325">
    <property type="entry name" value="RhoGEF"/>
    <property type="match status" value="1"/>
</dbReference>
<feature type="compositionally biased region" description="Polar residues" evidence="2">
    <location>
        <begin position="104"/>
        <end position="115"/>
    </location>
</feature>
<feature type="region of interest" description="Disordered" evidence="2">
    <location>
        <begin position="1139"/>
        <end position="1172"/>
    </location>
</feature>
<feature type="compositionally biased region" description="Polar residues" evidence="2">
    <location>
        <begin position="1246"/>
        <end position="1276"/>
    </location>
</feature>
<feature type="compositionally biased region" description="Polar residues" evidence="2">
    <location>
        <begin position="1612"/>
        <end position="1622"/>
    </location>
</feature>
<dbReference type="InterPro" id="IPR011047">
    <property type="entry name" value="Quinoprotein_ADH-like_sf"/>
</dbReference>
<dbReference type="InterPro" id="IPR035899">
    <property type="entry name" value="DBL_dom_sf"/>
</dbReference>
<feature type="compositionally biased region" description="Basic and acidic residues" evidence="2">
    <location>
        <begin position="1572"/>
        <end position="1581"/>
    </location>
</feature>
<name>A0A8J4TMG7_9TREM</name>
<dbReference type="InterPro" id="IPR000219">
    <property type="entry name" value="DH_dom"/>
</dbReference>
<keyword evidence="5" id="KW-1185">Reference proteome</keyword>
<gene>
    <name evidence="4" type="ORF">PHET_01240</name>
</gene>
<evidence type="ECO:0000256" key="1">
    <source>
        <dbReference type="ARBA" id="ARBA00022658"/>
    </source>
</evidence>
<proteinExistence type="predicted"/>
<evidence type="ECO:0000259" key="3">
    <source>
        <dbReference type="PROSITE" id="PS50010"/>
    </source>
</evidence>
<feature type="region of interest" description="Disordered" evidence="2">
    <location>
        <begin position="353"/>
        <end position="393"/>
    </location>
</feature>
<accession>A0A8J4TMG7</accession>
<dbReference type="GO" id="GO:0005085">
    <property type="term" value="F:guanyl-nucleotide exchange factor activity"/>
    <property type="evidence" value="ECO:0007669"/>
    <property type="project" value="UniProtKB-KW"/>
</dbReference>
<dbReference type="GO" id="GO:0030036">
    <property type="term" value="P:actin cytoskeleton organization"/>
    <property type="evidence" value="ECO:0007669"/>
    <property type="project" value="TreeGrafter"/>
</dbReference>
<feature type="compositionally biased region" description="Polar residues" evidence="2">
    <location>
        <begin position="1227"/>
        <end position="1236"/>
    </location>
</feature>
<dbReference type="OrthoDB" id="4066896at2759"/>
<dbReference type="PROSITE" id="PS50010">
    <property type="entry name" value="DH_2"/>
    <property type="match status" value="1"/>
</dbReference>
<dbReference type="Proteomes" id="UP000748531">
    <property type="component" value="Unassembled WGS sequence"/>
</dbReference>
<evidence type="ECO:0000256" key="2">
    <source>
        <dbReference type="SAM" id="MobiDB-lite"/>
    </source>
</evidence>
<feature type="region of interest" description="Disordered" evidence="2">
    <location>
        <begin position="1612"/>
        <end position="1636"/>
    </location>
</feature>
<feature type="region of interest" description="Disordered" evidence="2">
    <location>
        <begin position="1"/>
        <end position="36"/>
    </location>
</feature>